<evidence type="ECO:0000256" key="6">
    <source>
        <dbReference type="ARBA" id="ARBA00023134"/>
    </source>
</evidence>
<dbReference type="Pfam" id="PF00071">
    <property type="entry name" value="Ras"/>
    <property type="match status" value="1"/>
</dbReference>
<protein>
    <recommendedName>
        <fullName evidence="2">small monomeric GTPase</fullName>
        <ecNumber evidence="2">3.6.5.2</ecNumber>
    </recommendedName>
</protein>
<gene>
    <name evidence="8" type="ORF">K493DRAFT_288638</name>
</gene>
<evidence type="ECO:0000256" key="3">
    <source>
        <dbReference type="ARBA" id="ARBA00022475"/>
    </source>
</evidence>
<dbReference type="InParanoid" id="A0A1Y1XW49"/>
<dbReference type="SMART" id="SM00174">
    <property type="entry name" value="RHO"/>
    <property type="match status" value="1"/>
</dbReference>
<dbReference type="GO" id="GO:0007165">
    <property type="term" value="P:signal transduction"/>
    <property type="evidence" value="ECO:0007669"/>
    <property type="project" value="InterPro"/>
</dbReference>
<organism evidence="8 9">
    <name type="scientific">Basidiobolus meristosporus CBS 931.73</name>
    <dbReference type="NCBI Taxonomy" id="1314790"/>
    <lineage>
        <taxon>Eukaryota</taxon>
        <taxon>Fungi</taxon>
        <taxon>Fungi incertae sedis</taxon>
        <taxon>Zoopagomycota</taxon>
        <taxon>Entomophthoromycotina</taxon>
        <taxon>Basidiobolomycetes</taxon>
        <taxon>Basidiobolales</taxon>
        <taxon>Basidiobolaceae</taxon>
        <taxon>Basidiobolus</taxon>
    </lineage>
</organism>
<evidence type="ECO:0000313" key="8">
    <source>
        <dbReference type="EMBL" id="ORX89977.1"/>
    </source>
</evidence>
<dbReference type="InterPro" id="IPR005225">
    <property type="entry name" value="Small_GTP-bd"/>
</dbReference>
<dbReference type="GO" id="GO:0005525">
    <property type="term" value="F:GTP binding"/>
    <property type="evidence" value="ECO:0007669"/>
    <property type="project" value="UniProtKB-KW"/>
</dbReference>
<dbReference type="SMART" id="SM00175">
    <property type="entry name" value="RAB"/>
    <property type="match status" value="1"/>
</dbReference>
<evidence type="ECO:0000313" key="9">
    <source>
        <dbReference type="Proteomes" id="UP000193498"/>
    </source>
</evidence>
<dbReference type="PROSITE" id="PS51419">
    <property type="entry name" value="RAB"/>
    <property type="match status" value="1"/>
</dbReference>
<dbReference type="PANTHER" id="PTHR24070">
    <property type="entry name" value="RAS, DI-RAS, AND RHEB FAMILY MEMBERS OF SMALL GTPASE SUPERFAMILY"/>
    <property type="match status" value="1"/>
</dbReference>
<evidence type="ECO:0000256" key="4">
    <source>
        <dbReference type="ARBA" id="ARBA00022741"/>
    </source>
</evidence>
<comment type="caution">
    <text evidence="8">The sequence shown here is derived from an EMBL/GenBank/DDBJ whole genome shotgun (WGS) entry which is preliminary data.</text>
</comment>
<dbReference type="PROSITE" id="PS51421">
    <property type="entry name" value="RAS"/>
    <property type="match status" value="1"/>
</dbReference>
<keyword evidence="7" id="KW-0472">Membrane</keyword>
<keyword evidence="3" id="KW-1003">Cell membrane</keyword>
<dbReference type="InterPro" id="IPR020849">
    <property type="entry name" value="Small_GTPase_Ras-type"/>
</dbReference>
<dbReference type="Proteomes" id="UP000193498">
    <property type="component" value="Unassembled WGS sequence"/>
</dbReference>
<dbReference type="NCBIfam" id="TIGR00231">
    <property type="entry name" value="small_GTP"/>
    <property type="match status" value="1"/>
</dbReference>
<dbReference type="PRINTS" id="PR00449">
    <property type="entry name" value="RASTRNSFRMNG"/>
</dbReference>
<evidence type="ECO:0000256" key="7">
    <source>
        <dbReference type="ARBA" id="ARBA00023136"/>
    </source>
</evidence>
<dbReference type="Gene3D" id="3.40.50.300">
    <property type="entry name" value="P-loop containing nucleotide triphosphate hydrolases"/>
    <property type="match status" value="1"/>
</dbReference>
<dbReference type="EMBL" id="MCFE01000408">
    <property type="protein sequence ID" value="ORX89977.1"/>
    <property type="molecule type" value="Genomic_DNA"/>
</dbReference>
<evidence type="ECO:0000256" key="2">
    <source>
        <dbReference type="ARBA" id="ARBA00011984"/>
    </source>
</evidence>
<dbReference type="STRING" id="1314790.A0A1Y1XW49"/>
<dbReference type="InterPro" id="IPR027417">
    <property type="entry name" value="P-loop_NTPase"/>
</dbReference>
<dbReference type="SUPFAM" id="SSF52540">
    <property type="entry name" value="P-loop containing nucleoside triphosphate hydrolases"/>
    <property type="match status" value="1"/>
</dbReference>
<keyword evidence="5" id="KW-0378">Hydrolase</keyword>
<evidence type="ECO:0000256" key="1">
    <source>
        <dbReference type="ARBA" id="ARBA00004236"/>
    </source>
</evidence>
<name>A0A1Y1XW49_9FUNG</name>
<dbReference type="AlphaFoldDB" id="A0A1Y1XW49"/>
<proteinExistence type="predicted"/>
<evidence type="ECO:0000256" key="5">
    <source>
        <dbReference type="ARBA" id="ARBA00022801"/>
    </source>
</evidence>
<reference evidence="8 9" key="1">
    <citation type="submission" date="2016-07" db="EMBL/GenBank/DDBJ databases">
        <title>Pervasive Adenine N6-methylation of Active Genes in Fungi.</title>
        <authorList>
            <consortium name="DOE Joint Genome Institute"/>
            <person name="Mondo S.J."/>
            <person name="Dannebaum R.O."/>
            <person name="Kuo R.C."/>
            <person name="Labutti K."/>
            <person name="Haridas S."/>
            <person name="Kuo A."/>
            <person name="Salamov A."/>
            <person name="Ahrendt S.R."/>
            <person name="Lipzen A."/>
            <person name="Sullivan W."/>
            <person name="Andreopoulos W.B."/>
            <person name="Clum A."/>
            <person name="Lindquist E."/>
            <person name="Daum C."/>
            <person name="Ramamoorthy G.K."/>
            <person name="Gryganskyi A."/>
            <person name="Culley D."/>
            <person name="Magnuson J.K."/>
            <person name="James T.Y."/>
            <person name="O'Malley M.A."/>
            <person name="Stajich J.E."/>
            <person name="Spatafora J.W."/>
            <person name="Visel A."/>
            <person name="Grigoriev I.V."/>
        </authorList>
    </citation>
    <scope>NUCLEOTIDE SEQUENCE [LARGE SCALE GENOMIC DNA]</scope>
    <source>
        <strain evidence="8 9">CBS 931.73</strain>
    </source>
</reference>
<dbReference type="InterPro" id="IPR001806">
    <property type="entry name" value="Small_GTPase"/>
</dbReference>
<accession>A0A1Y1XW49</accession>
<keyword evidence="9" id="KW-1185">Reference proteome</keyword>
<sequence>MKELQLHKIVLLGDGAVGKTALTVQLCSAHFLETYNPTIEDCFRTQAVIDKKPCMLEILDTAGQQEFTSLRDQWIREGEGFLLVYCIAVRSTFEHVEMIRNEIARVRDIKKTPILLVGNKCDRNTEREVSHFEGSALAKRLGCHFIESSAKTSTNVERAFHRIVRMMRSNENGGSLRKKICTLNKVKSKCRLM</sequence>
<dbReference type="GO" id="GO:0005886">
    <property type="term" value="C:plasma membrane"/>
    <property type="evidence" value="ECO:0007669"/>
    <property type="project" value="UniProtKB-SubCell"/>
</dbReference>
<dbReference type="PROSITE" id="PS51420">
    <property type="entry name" value="RHO"/>
    <property type="match status" value="1"/>
</dbReference>
<dbReference type="SMART" id="SM00173">
    <property type="entry name" value="RAS"/>
    <property type="match status" value="1"/>
</dbReference>
<dbReference type="EC" id="3.6.5.2" evidence="2"/>
<dbReference type="OrthoDB" id="5976022at2759"/>
<comment type="subcellular location">
    <subcellularLocation>
        <location evidence="1">Cell membrane</location>
    </subcellularLocation>
</comment>
<dbReference type="GO" id="GO:0003925">
    <property type="term" value="F:G protein activity"/>
    <property type="evidence" value="ECO:0007669"/>
    <property type="project" value="UniProtKB-EC"/>
</dbReference>
<dbReference type="FunFam" id="3.40.50.300:FF:000343">
    <property type="entry name" value="Ras family gtpase"/>
    <property type="match status" value="1"/>
</dbReference>
<keyword evidence="4" id="KW-0547">Nucleotide-binding</keyword>
<keyword evidence="6" id="KW-0342">GTP-binding</keyword>